<dbReference type="InterPro" id="IPR013078">
    <property type="entry name" value="His_Pase_superF_clade-1"/>
</dbReference>
<evidence type="ECO:0000256" key="1">
    <source>
        <dbReference type="SAM" id="MobiDB-lite"/>
    </source>
</evidence>
<reference evidence="2 3" key="1">
    <citation type="journal article" date="2010" name="Proc. Natl. Acad. Sci. U.S.A.">
        <title>Insights into evolution of multicellular fungi from the assembled chromosomes of the mushroom Coprinopsis cinerea (Coprinus cinereus).</title>
        <authorList>
            <person name="Stajich J.E."/>
            <person name="Wilke S.K."/>
            <person name="Ahren D."/>
            <person name="Au C.H."/>
            <person name="Birren B.W."/>
            <person name="Borodovsky M."/>
            <person name="Burns C."/>
            <person name="Canback B."/>
            <person name="Casselton L.A."/>
            <person name="Cheng C.K."/>
            <person name="Deng J."/>
            <person name="Dietrich F.S."/>
            <person name="Fargo D.C."/>
            <person name="Farman M.L."/>
            <person name="Gathman A.C."/>
            <person name="Goldberg J."/>
            <person name="Guigo R."/>
            <person name="Hoegger P.J."/>
            <person name="Hooker J.B."/>
            <person name="Huggins A."/>
            <person name="James T.Y."/>
            <person name="Kamada T."/>
            <person name="Kilaru S."/>
            <person name="Kodira C."/>
            <person name="Kues U."/>
            <person name="Kupfer D."/>
            <person name="Kwan H.S."/>
            <person name="Lomsadze A."/>
            <person name="Li W."/>
            <person name="Lilly W.W."/>
            <person name="Ma L.J."/>
            <person name="Mackey A.J."/>
            <person name="Manning G."/>
            <person name="Martin F."/>
            <person name="Muraguchi H."/>
            <person name="Natvig D.O."/>
            <person name="Palmerini H."/>
            <person name="Ramesh M.A."/>
            <person name="Rehmeyer C.J."/>
            <person name="Roe B.A."/>
            <person name="Shenoy N."/>
            <person name="Stanke M."/>
            <person name="Ter-Hovhannisyan V."/>
            <person name="Tunlid A."/>
            <person name="Velagapudi R."/>
            <person name="Vision T.J."/>
            <person name="Zeng Q."/>
            <person name="Zolan M.E."/>
            <person name="Pukkila P.J."/>
        </authorList>
    </citation>
    <scope>NUCLEOTIDE SEQUENCE [LARGE SCALE GENOMIC DNA]</scope>
    <source>
        <strain evidence="3">Okayama-7 / 130 / ATCC MYA-4618 / FGSC 9003</strain>
    </source>
</reference>
<evidence type="ECO:0000313" key="2">
    <source>
        <dbReference type="EMBL" id="EAU93021.1"/>
    </source>
</evidence>
<dbReference type="eggNOG" id="ENOG502S5QH">
    <property type="taxonomic scope" value="Eukaryota"/>
</dbReference>
<dbReference type="Gene3D" id="3.40.50.1240">
    <property type="entry name" value="Phosphoglycerate mutase-like"/>
    <property type="match status" value="1"/>
</dbReference>
<dbReference type="InParanoid" id="A8N1R1"/>
<evidence type="ECO:0008006" key="4">
    <source>
        <dbReference type="Google" id="ProtNLM"/>
    </source>
</evidence>
<dbReference type="InterPro" id="IPR029033">
    <property type="entry name" value="His_PPase_superfam"/>
</dbReference>
<dbReference type="VEuPathDB" id="FungiDB:CC1G_06741"/>
<dbReference type="KEGG" id="cci:CC1G_06741"/>
<dbReference type="InterPro" id="IPR051710">
    <property type="entry name" value="Phosphatase_SH3-domain"/>
</dbReference>
<dbReference type="OMA" id="ICAHAAP"/>
<keyword evidence="3" id="KW-1185">Reference proteome</keyword>
<sequence length="274" mass="30496">MERIYIARHGFRLNWINTNWKSETGLARDPPLAAYGLTQAQELADYFTTLPEDERPTAIFSSPYYRCLQTAQPTAKALNLPIHVEHGIAEWYSPVVSDSNLLHPRPGSAESLQSYFPEVDTKIWTTPVWYPSRKGESVEEVHARVDGFLTAFGTVLSKVKEIDGRRPLLITHAATAIVLVRSLTGDRRLPLKVGCCSLSELHPKPDVKSVSPLGSYYGVKLADGSHMKGGSSREWGFDDIEIEEGRVVEDPGEPGTENEEDFPVGSQLQLLSYL</sequence>
<dbReference type="SMART" id="SM00855">
    <property type="entry name" value="PGAM"/>
    <property type="match status" value="1"/>
</dbReference>
<dbReference type="Pfam" id="PF00300">
    <property type="entry name" value="His_Phos_1"/>
    <property type="match status" value="1"/>
</dbReference>
<organism evidence="2 3">
    <name type="scientific">Coprinopsis cinerea (strain Okayama-7 / 130 / ATCC MYA-4618 / FGSC 9003)</name>
    <name type="common">Inky cap fungus</name>
    <name type="synonym">Hormographiella aspergillata</name>
    <dbReference type="NCBI Taxonomy" id="240176"/>
    <lineage>
        <taxon>Eukaryota</taxon>
        <taxon>Fungi</taxon>
        <taxon>Dikarya</taxon>
        <taxon>Basidiomycota</taxon>
        <taxon>Agaricomycotina</taxon>
        <taxon>Agaricomycetes</taxon>
        <taxon>Agaricomycetidae</taxon>
        <taxon>Agaricales</taxon>
        <taxon>Agaricineae</taxon>
        <taxon>Psathyrellaceae</taxon>
        <taxon>Coprinopsis</taxon>
    </lineage>
</organism>
<dbReference type="EMBL" id="AACS02000001">
    <property type="protein sequence ID" value="EAU93021.1"/>
    <property type="molecule type" value="Genomic_DNA"/>
</dbReference>
<protein>
    <recommendedName>
        <fullName evidence="4">Phosphoglycerate mutase</fullName>
    </recommendedName>
</protein>
<dbReference type="Proteomes" id="UP000001861">
    <property type="component" value="Unassembled WGS sequence"/>
</dbReference>
<dbReference type="GeneID" id="6005181"/>
<evidence type="ECO:0000313" key="3">
    <source>
        <dbReference type="Proteomes" id="UP000001861"/>
    </source>
</evidence>
<proteinExistence type="predicted"/>
<dbReference type="RefSeq" id="XP_001828755.1">
    <property type="nucleotide sequence ID" value="XM_001828703.2"/>
</dbReference>
<dbReference type="SUPFAM" id="SSF53254">
    <property type="entry name" value="Phosphoglycerate mutase-like"/>
    <property type="match status" value="1"/>
</dbReference>
<dbReference type="PANTHER" id="PTHR16469:SF51">
    <property type="entry name" value="TRANSCRIPTION FACTOR TAU 55 KDA SUBUNIT"/>
    <property type="match status" value="1"/>
</dbReference>
<gene>
    <name evidence="2" type="ORF">CC1G_06741</name>
</gene>
<dbReference type="PANTHER" id="PTHR16469">
    <property type="entry name" value="UBIQUITIN-ASSOCIATED AND SH3 DOMAIN-CONTAINING BA-RELATED"/>
    <property type="match status" value="1"/>
</dbReference>
<name>A8N1R1_COPC7</name>
<dbReference type="CDD" id="cd07067">
    <property type="entry name" value="HP_PGM_like"/>
    <property type="match status" value="1"/>
</dbReference>
<dbReference type="AlphaFoldDB" id="A8N1R1"/>
<accession>A8N1R1</accession>
<dbReference type="OrthoDB" id="414418at2759"/>
<feature type="region of interest" description="Disordered" evidence="1">
    <location>
        <begin position="246"/>
        <end position="265"/>
    </location>
</feature>
<feature type="compositionally biased region" description="Acidic residues" evidence="1">
    <location>
        <begin position="250"/>
        <end position="262"/>
    </location>
</feature>
<dbReference type="STRING" id="240176.A8N1R1"/>
<comment type="caution">
    <text evidence="2">The sequence shown here is derived from an EMBL/GenBank/DDBJ whole genome shotgun (WGS) entry which is preliminary data.</text>
</comment>